<accession>A0ABU9D7L1</accession>
<protein>
    <submittedName>
        <fullName evidence="2">Sulfurtransferase TusA family protein</fullName>
    </submittedName>
</protein>
<evidence type="ECO:0000313" key="2">
    <source>
        <dbReference type="EMBL" id="MEK8089515.1"/>
    </source>
</evidence>
<sequence length="73" mass="7788">MRSADCLGAVCPRPQLLAVNLLNEVGPGEVVEIVTDNPTAVEGFAPLAEILLCTLLAVVKEPGGWRIYLQKSQ</sequence>
<name>A0ABU9D7L1_9PROT</name>
<dbReference type="EMBL" id="JBBPCO010000006">
    <property type="protein sequence ID" value="MEK8089515.1"/>
    <property type="molecule type" value="Genomic_DNA"/>
</dbReference>
<keyword evidence="3" id="KW-1185">Reference proteome</keyword>
<proteinExistence type="predicted"/>
<feature type="domain" description="UPF0033" evidence="1">
    <location>
        <begin position="5"/>
        <end position="71"/>
    </location>
</feature>
<organism evidence="2 3">
    <name type="scientific">Thermithiobacillus plumbiphilus</name>
    <dbReference type="NCBI Taxonomy" id="1729899"/>
    <lineage>
        <taxon>Bacteria</taxon>
        <taxon>Pseudomonadati</taxon>
        <taxon>Pseudomonadota</taxon>
        <taxon>Acidithiobacillia</taxon>
        <taxon>Acidithiobacillales</taxon>
        <taxon>Thermithiobacillaceae</taxon>
        <taxon>Thermithiobacillus</taxon>
    </lineage>
</organism>
<dbReference type="Pfam" id="PF01206">
    <property type="entry name" value="TusA"/>
    <property type="match status" value="1"/>
</dbReference>
<dbReference type="InterPro" id="IPR036868">
    <property type="entry name" value="TusA-like_sf"/>
</dbReference>
<dbReference type="CDD" id="cd00291">
    <property type="entry name" value="SirA_YedF_YeeD"/>
    <property type="match status" value="1"/>
</dbReference>
<comment type="caution">
    <text evidence="2">The sequence shown here is derived from an EMBL/GenBank/DDBJ whole genome shotgun (WGS) entry which is preliminary data.</text>
</comment>
<dbReference type="Gene3D" id="3.30.110.40">
    <property type="entry name" value="TusA-like domain"/>
    <property type="match status" value="1"/>
</dbReference>
<evidence type="ECO:0000259" key="1">
    <source>
        <dbReference type="Pfam" id="PF01206"/>
    </source>
</evidence>
<dbReference type="RefSeq" id="WP_341370724.1">
    <property type="nucleotide sequence ID" value="NZ_JBBPCO010000006.1"/>
</dbReference>
<reference evidence="2 3" key="1">
    <citation type="submission" date="2024-04" db="EMBL/GenBank/DDBJ databases">
        <authorList>
            <person name="Abashina T."/>
            <person name="Shaikin A."/>
        </authorList>
    </citation>
    <scope>NUCLEOTIDE SEQUENCE [LARGE SCALE GENOMIC DNA]</scope>
    <source>
        <strain evidence="2 3">AAFK</strain>
    </source>
</reference>
<evidence type="ECO:0000313" key="3">
    <source>
        <dbReference type="Proteomes" id="UP001446205"/>
    </source>
</evidence>
<dbReference type="SUPFAM" id="SSF64307">
    <property type="entry name" value="SirA-like"/>
    <property type="match status" value="1"/>
</dbReference>
<dbReference type="Proteomes" id="UP001446205">
    <property type="component" value="Unassembled WGS sequence"/>
</dbReference>
<dbReference type="InterPro" id="IPR001455">
    <property type="entry name" value="TusA-like"/>
</dbReference>
<gene>
    <name evidence="2" type="ORF">WOB96_07010</name>
</gene>